<feature type="compositionally biased region" description="Low complexity" evidence="1">
    <location>
        <begin position="41"/>
        <end position="64"/>
    </location>
</feature>
<keyword evidence="3" id="KW-1185">Reference proteome</keyword>
<dbReference type="Proteomes" id="UP000887572">
    <property type="component" value="Unplaced"/>
</dbReference>
<feature type="region of interest" description="Disordered" evidence="1">
    <location>
        <begin position="118"/>
        <end position="194"/>
    </location>
</feature>
<feature type="compositionally biased region" description="Basic and acidic residues" evidence="1">
    <location>
        <begin position="806"/>
        <end position="820"/>
    </location>
</feature>
<feature type="region of interest" description="Disordered" evidence="1">
    <location>
        <begin position="212"/>
        <end position="250"/>
    </location>
</feature>
<feature type="compositionally biased region" description="Basic and acidic residues" evidence="1">
    <location>
        <begin position="183"/>
        <end position="193"/>
    </location>
</feature>
<feature type="region of interest" description="Disordered" evidence="1">
    <location>
        <begin position="266"/>
        <end position="338"/>
    </location>
</feature>
<feature type="compositionally biased region" description="Polar residues" evidence="1">
    <location>
        <begin position="118"/>
        <end position="131"/>
    </location>
</feature>
<feature type="compositionally biased region" description="Polar residues" evidence="1">
    <location>
        <begin position="216"/>
        <end position="243"/>
    </location>
</feature>
<protein>
    <submittedName>
        <fullName evidence="4">Uncharacterized protein</fullName>
    </submittedName>
</protein>
<organism evidence="3 4">
    <name type="scientific">Globodera rostochiensis</name>
    <name type="common">Golden nematode worm</name>
    <name type="synonym">Heterodera rostochiensis</name>
    <dbReference type="NCBI Taxonomy" id="31243"/>
    <lineage>
        <taxon>Eukaryota</taxon>
        <taxon>Metazoa</taxon>
        <taxon>Ecdysozoa</taxon>
        <taxon>Nematoda</taxon>
        <taxon>Chromadorea</taxon>
        <taxon>Rhabditida</taxon>
        <taxon>Tylenchina</taxon>
        <taxon>Tylenchomorpha</taxon>
        <taxon>Tylenchoidea</taxon>
        <taxon>Heteroderidae</taxon>
        <taxon>Heteroderinae</taxon>
        <taxon>Globodera</taxon>
    </lineage>
</organism>
<dbReference type="WBParaSite" id="Gr19_v10_g6162.t1">
    <property type="protein sequence ID" value="Gr19_v10_g6162.t1"/>
    <property type="gene ID" value="Gr19_v10_g6162"/>
</dbReference>
<reference evidence="4" key="1">
    <citation type="submission" date="2022-11" db="UniProtKB">
        <authorList>
            <consortium name="WormBaseParasite"/>
        </authorList>
    </citation>
    <scope>IDENTIFICATION</scope>
</reference>
<accession>A0A914I334</accession>
<evidence type="ECO:0000313" key="3">
    <source>
        <dbReference type="Proteomes" id="UP000887572"/>
    </source>
</evidence>
<evidence type="ECO:0000313" key="4">
    <source>
        <dbReference type="WBParaSite" id="Gr19_v10_g6162.t1"/>
    </source>
</evidence>
<proteinExistence type="predicted"/>
<feature type="region of interest" description="Disordered" evidence="1">
    <location>
        <begin position="41"/>
        <end position="96"/>
    </location>
</feature>
<feature type="compositionally biased region" description="Polar residues" evidence="1">
    <location>
        <begin position="323"/>
        <end position="337"/>
    </location>
</feature>
<dbReference type="AlphaFoldDB" id="A0A914I334"/>
<feature type="chain" id="PRO_5036811382" evidence="2">
    <location>
        <begin position="19"/>
        <end position="827"/>
    </location>
</feature>
<feature type="compositionally biased region" description="Gly residues" evidence="1">
    <location>
        <begin position="65"/>
        <end position="78"/>
    </location>
</feature>
<evidence type="ECO:0000256" key="1">
    <source>
        <dbReference type="SAM" id="MobiDB-lite"/>
    </source>
</evidence>
<evidence type="ECO:0000256" key="2">
    <source>
        <dbReference type="SAM" id="SignalP"/>
    </source>
</evidence>
<sequence length="827" mass="91895">MLLNKVIAIVSLPIVLWAMQPDPANYSPDIGDLDLLAQAAEQMQRQEAEAAPAEGNSPPAIANGAVGGGEGDGTGGAAEGRAAAVDEGQQDEADAQDMSIEIDSSLSNKKRVFKSMQEFTANSTNPSLNTLRSRERKTPRRSEATKSAGEASGSFKDNSHSPAATGGAKKDLSKTRRKNPKRGNLEIGRHGQFDDMPLDACSFDLLAGRGPLPDNSPCSETAQSARETQKVSPISRFQSNQQKGWLPESHQNPLDELIESLVGKGTLNSRGKKPMRNNPPFVADQPNQKIKAKEDKMDKVKNDPRVGTSNLDDQSSSSSSVSRNLQGGNENTSSNSHWPLKARIQDFLEERQRTRKGQIVSDLDSLGSIVNKIGKMNVVSTSSSANMTSEFGTTETARNTIPFPSYKCETASTKSFKKVANKQQSIAPKTSKEIEEAIRKASAESVRVINLNAPTYGFLHTQILTKNLKNKVENFISTIIEKHIGDESTANGVIKKLRDLNNRVIDEIIAEIEDETFRFDVNMKLDQISQDVLDMGQHRMHFLFTYVRLYQKLGNALQWDQLNNQISSADQQQLLNWLNTLVNKLLPTLKETDISQNFSFASEWFEKLGRLENAIELTNFGILLILSPDTWEMFGVERPTKVKGLFEKIGKQKIIKQFDANSDLSSIEQTAQKTWITLDKIGNKVVLEKIENNVVLEKIENNVVLEKIKNIFIKIINKMKGSNAVTLNIQNVPAKIILFLGILDQIYIELANSEFTQLYVPKLAEERANCMHFLEKCLEILRAKLKKYEEGVRNELADLSRLRKPMEGATKKRTKAEGKSADNPIEL</sequence>
<name>A0A914I334_GLORO</name>
<keyword evidence="2" id="KW-0732">Signal</keyword>
<feature type="signal peptide" evidence="2">
    <location>
        <begin position="1"/>
        <end position="18"/>
    </location>
</feature>
<feature type="compositionally biased region" description="Basic and acidic residues" evidence="1">
    <location>
        <begin position="291"/>
        <end position="304"/>
    </location>
</feature>
<feature type="region of interest" description="Disordered" evidence="1">
    <location>
        <begin position="806"/>
        <end position="827"/>
    </location>
</feature>